<gene>
    <name evidence="1" type="ORF">IAB90_06535</name>
</gene>
<dbReference type="AlphaFoldDB" id="A0A9D1AGR6"/>
<reference evidence="1" key="2">
    <citation type="journal article" date="2021" name="PeerJ">
        <title>Extensive microbial diversity within the chicken gut microbiome revealed by metagenomics and culture.</title>
        <authorList>
            <person name="Gilroy R."/>
            <person name="Ravi A."/>
            <person name="Getino M."/>
            <person name="Pursley I."/>
            <person name="Horton D.L."/>
            <person name="Alikhan N.F."/>
            <person name="Baker D."/>
            <person name="Gharbi K."/>
            <person name="Hall N."/>
            <person name="Watson M."/>
            <person name="Adriaenssens E.M."/>
            <person name="Foster-Nyarko E."/>
            <person name="Jarju S."/>
            <person name="Secka A."/>
            <person name="Antonio M."/>
            <person name="Oren A."/>
            <person name="Chaudhuri R.R."/>
            <person name="La Ragione R."/>
            <person name="Hildebrand F."/>
            <person name="Pallen M.J."/>
        </authorList>
    </citation>
    <scope>NUCLEOTIDE SEQUENCE</scope>
    <source>
        <strain evidence="1">ChiW25-3613</strain>
    </source>
</reference>
<protein>
    <submittedName>
        <fullName evidence="1">Uncharacterized protein</fullName>
    </submittedName>
</protein>
<proteinExistence type="predicted"/>
<sequence length="202" mass="21937">MASYMRCRKRKRVKETLAAFLILIALILFYMAVSFNRTASVAADRSFERALNDAAGVAAEITRAERIDILKLVRGDNNCVDGIEVDMTAANFIAERMRAGAEEYLHNACPQSVAVPLTSFLGLSVDGGAEAVLSLNSYIRAASAVEWAITSGISCCVYTLFVSLKLSIEYSCLFVNDEVGMACCIPIAQYVADGEGLHINFI</sequence>
<organism evidence="1 2">
    <name type="scientific">Candidatus Coproplasma stercoripullorum</name>
    <dbReference type="NCBI Taxonomy" id="2840751"/>
    <lineage>
        <taxon>Bacteria</taxon>
        <taxon>Bacillati</taxon>
        <taxon>Bacillota</taxon>
        <taxon>Clostridia</taxon>
        <taxon>Eubacteriales</taxon>
        <taxon>Candidatus Coproplasma</taxon>
    </lineage>
</organism>
<accession>A0A9D1AGR6</accession>
<name>A0A9D1AGR6_9FIRM</name>
<dbReference type="EMBL" id="DVHB01000113">
    <property type="protein sequence ID" value="HIR40018.1"/>
    <property type="molecule type" value="Genomic_DNA"/>
</dbReference>
<reference evidence="1" key="1">
    <citation type="submission" date="2020-10" db="EMBL/GenBank/DDBJ databases">
        <authorList>
            <person name="Gilroy R."/>
        </authorList>
    </citation>
    <scope>NUCLEOTIDE SEQUENCE</scope>
    <source>
        <strain evidence="1">ChiW25-3613</strain>
    </source>
</reference>
<evidence type="ECO:0000313" key="2">
    <source>
        <dbReference type="Proteomes" id="UP000824179"/>
    </source>
</evidence>
<dbReference type="Proteomes" id="UP000824179">
    <property type="component" value="Unassembled WGS sequence"/>
</dbReference>
<evidence type="ECO:0000313" key="1">
    <source>
        <dbReference type="EMBL" id="HIR40018.1"/>
    </source>
</evidence>
<comment type="caution">
    <text evidence="1">The sequence shown here is derived from an EMBL/GenBank/DDBJ whole genome shotgun (WGS) entry which is preliminary data.</text>
</comment>